<keyword evidence="1" id="KW-1133">Transmembrane helix</keyword>
<keyword evidence="2" id="KW-0496">Mitochondrion</keyword>
<evidence type="ECO:0000313" key="2">
    <source>
        <dbReference type="EMBL" id="ADZ23061.1"/>
    </source>
</evidence>
<evidence type="ECO:0000256" key="1">
    <source>
        <dbReference type="SAM" id="Phobius"/>
    </source>
</evidence>
<proteinExistence type="predicted"/>
<accession>F2YJ80</accession>
<geneLocation type="mitochondrion" evidence="2"/>
<reference evidence="2" key="1">
    <citation type="submission" date="2012-09" db="EMBL/GenBank/DDBJ databases">
        <authorList>
            <person name="Eaton T.D."/>
            <person name="Jenkins T.M."/>
        </authorList>
    </citation>
    <scope>NUCLEOTIDE SEQUENCE</scope>
</reference>
<dbReference type="GeneID" id="10400328"/>
<keyword evidence="1" id="KW-0472">Membrane</keyword>
<dbReference type="AlphaFoldDB" id="F2YJ80"/>
<dbReference type="EMBL" id="JF288758">
    <property type="protein sequence ID" value="ADZ23061.1"/>
    <property type="molecule type" value="Genomic_DNA"/>
</dbReference>
<name>F2YJ80_MEGCI</name>
<dbReference type="RefSeq" id="YP_004347532.1">
    <property type="nucleotide sequence ID" value="NC_015342.1"/>
</dbReference>
<gene>
    <name evidence="2" type="primary">ND6</name>
</gene>
<feature type="transmembrane region" description="Helical" evidence="1">
    <location>
        <begin position="80"/>
        <end position="97"/>
    </location>
</feature>
<sequence>MMQMMLSMMTALSVIMMFMKHPLSMGMILIAQTLVIAITTGMMVKTFFFSYIVTIIMMSGALVLFIYMASVASNEKFNPSIKIAMMFMMTIATTWMMKTSEIHHNMQSQEIKMVVKMFNMTNAFMTMMMILYLLFTMITASSIANIKEGPLRMKT</sequence>
<organism evidence="2">
    <name type="scientific">Megacopta cribraria</name>
    <name type="common">Bean plataspid</name>
    <name type="synonym">Kudzu bug</name>
    <dbReference type="NCBI Taxonomy" id="299257"/>
    <lineage>
        <taxon>Eukaryota</taxon>
        <taxon>Metazoa</taxon>
        <taxon>Ecdysozoa</taxon>
        <taxon>Arthropoda</taxon>
        <taxon>Hexapoda</taxon>
        <taxon>Insecta</taxon>
        <taxon>Pterygota</taxon>
        <taxon>Neoptera</taxon>
        <taxon>Paraneoptera</taxon>
        <taxon>Hemiptera</taxon>
        <taxon>Heteroptera</taxon>
        <taxon>Panheteroptera</taxon>
        <taxon>Pentatomomorpha</taxon>
        <taxon>Pentatomoidea</taxon>
        <taxon>Plataspidae</taxon>
        <taxon>Megacopta</taxon>
    </lineage>
</organism>
<feature type="transmembrane region" description="Helical" evidence="1">
    <location>
        <begin position="123"/>
        <end position="146"/>
    </location>
</feature>
<keyword evidence="1" id="KW-0812">Transmembrane</keyword>
<protein>
    <submittedName>
        <fullName evidence="2">NADH dehydrogenase subunit 6</fullName>
    </submittedName>
</protein>
<feature type="transmembrane region" description="Helical" evidence="1">
    <location>
        <begin position="47"/>
        <end position="68"/>
    </location>
</feature>